<dbReference type="RefSeq" id="WP_224011078.1">
    <property type="nucleotide sequence ID" value="NZ_CAJZAF010000085.1"/>
</dbReference>
<organism evidence="1 2">
    <name type="scientific">Cupriavidus pinatubonensis</name>
    <dbReference type="NCBI Taxonomy" id="248026"/>
    <lineage>
        <taxon>Bacteria</taxon>
        <taxon>Pseudomonadati</taxon>
        <taxon>Pseudomonadota</taxon>
        <taxon>Betaproteobacteria</taxon>
        <taxon>Burkholderiales</taxon>
        <taxon>Burkholderiaceae</taxon>
        <taxon>Cupriavidus</taxon>
    </lineage>
</organism>
<reference evidence="1 2" key="1">
    <citation type="submission" date="2021-08" db="EMBL/GenBank/DDBJ databases">
        <authorList>
            <person name="Peeters C."/>
        </authorList>
    </citation>
    <scope>NUCLEOTIDE SEQUENCE [LARGE SCALE GENOMIC DNA]</scope>
    <source>
        <strain evidence="1 2">LMG 23994</strain>
    </source>
</reference>
<dbReference type="Proteomes" id="UP000701702">
    <property type="component" value="Unassembled WGS sequence"/>
</dbReference>
<sequence length="221" mass="22893">MELVGEQLINAPRTRVWDAINDPKILSGCIPGCEELIKVSPTESTARVMLKIGPVRARFSGRILMADLVAPASCRMSFEGAGGAAGFAKGASEVSLVEEGDKTRLRYTVAASVGGKLGQIGGRLIDASAKKVADEFFTALDAALTSGPSQSTPNLERGIQAEATSVPLSATPTAAAQPASQAHVGTATIIASGFTLSGELTRAFWFCLGVGTTLLAMHFAR</sequence>
<dbReference type="InterPro" id="IPR023393">
    <property type="entry name" value="START-like_dom_sf"/>
</dbReference>
<dbReference type="PANTHER" id="PTHR38588">
    <property type="entry name" value="BLL0334 PROTEIN"/>
    <property type="match status" value="1"/>
</dbReference>
<evidence type="ECO:0008006" key="3">
    <source>
        <dbReference type="Google" id="ProtNLM"/>
    </source>
</evidence>
<dbReference type="SUPFAM" id="SSF55961">
    <property type="entry name" value="Bet v1-like"/>
    <property type="match status" value="1"/>
</dbReference>
<accession>A0ABM8Y4E9</accession>
<name>A0ABM8Y4E9_9BURK</name>
<dbReference type="Gene3D" id="3.30.530.20">
    <property type="match status" value="1"/>
</dbReference>
<dbReference type="EMBL" id="CAJZAF010000085">
    <property type="protein sequence ID" value="CAG9187621.1"/>
    <property type="molecule type" value="Genomic_DNA"/>
</dbReference>
<dbReference type="CDD" id="cd05018">
    <property type="entry name" value="CoxG"/>
    <property type="match status" value="1"/>
</dbReference>
<evidence type="ECO:0000313" key="2">
    <source>
        <dbReference type="Proteomes" id="UP000701702"/>
    </source>
</evidence>
<proteinExistence type="predicted"/>
<dbReference type="Pfam" id="PF06240">
    <property type="entry name" value="COXG"/>
    <property type="match status" value="1"/>
</dbReference>
<dbReference type="InterPro" id="IPR010419">
    <property type="entry name" value="CO_DH_gsu"/>
</dbReference>
<keyword evidence="2" id="KW-1185">Reference proteome</keyword>
<evidence type="ECO:0000313" key="1">
    <source>
        <dbReference type="EMBL" id="CAG9187621.1"/>
    </source>
</evidence>
<comment type="caution">
    <text evidence="1">The sequence shown here is derived from an EMBL/GenBank/DDBJ whole genome shotgun (WGS) entry which is preliminary data.</text>
</comment>
<protein>
    <recommendedName>
        <fullName evidence="3">Carbon monoxide dehydrogenase subunit G</fullName>
    </recommendedName>
</protein>
<gene>
    <name evidence="1" type="ORF">LMG23994_07066</name>
</gene>
<dbReference type="PANTHER" id="PTHR38588:SF1">
    <property type="entry name" value="BLL0334 PROTEIN"/>
    <property type="match status" value="1"/>
</dbReference>